<dbReference type="GO" id="GO:0016757">
    <property type="term" value="F:glycosyltransferase activity"/>
    <property type="evidence" value="ECO:0007669"/>
    <property type="project" value="UniProtKB-KW"/>
</dbReference>
<dbReference type="GO" id="GO:1903509">
    <property type="term" value="P:liposaccharide metabolic process"/>
    <property type="evidence" value="ECO:0007669"/>
    <property type="project" value="UniProtKB-ARBA"/>
</dbReference>
<name>A0A6N4V7T6_9MYCO</name>
<dbReference type="Pfam" id="PF00534">
    <property type="entry name" value="Glycos_transf_1"/>
    <property type="match status" value="1"/>
</dbReference>
<dbReference type="RefSeq" id="WP_163673426.1">
    <property type="nucleotide sequence ID" value="NZ_AP022570.1"/>
</dbReference>
<dbReference type="GO" id="GO:1901137">
    <property type="term" value="P:carbohydrate derivative biosynthetic process"/>
    <property type="evidence" value="ECO:0007669"/>
    <property type="project" value="UniProtKB-ARBA"/>
</dbReference>
<dbReference type="GO" id="GO:0008610">
    <property type="term" value="P:lipid biosynthetic process"/>
    <property type="evidence" value="ECO:0007669"/>
    <property type="project" value="UniProtKB-ARBA"/>
</dbReference>
<evidence type="ECO:0000259" key="3">
    <source>
        <dbReference type="Pfam" id="PF00534"/>
    </source>
</evidence>
<dbReference type="InterPro" id="IPR028098">
    <property type="entry name" value="Glyco_trans_4-like_N"/>
</dbReference>
<reference evidence="5 6" key="1">
    <citation type="journal article" date="2019" name="Emerg. Microbes Infect.">
        <title>Comprehensive subspecies identification of 175 nontuberculous mycobacteria species based on 7547 genomic profiles.</title>
        <authorList>
            <person name="Matsumoto Y."/>
            <person name="Kinjo T."/>
            <person name="Motooka D."/>
            <person name="Nabeya D."/>
            <person name="Jung N."/>
            <person name="Uechi K."/>
            <person name="Horii T."/>
            <person name="Iida T."/>
            <person name="Fujita J."/>
            <person name="Nakamura S."/>
        </authorList>
    </citation>
    <scope>NUCLEOTIDE SEQUENCE [LARGE SCALE GENOMIC DNA]</scope>
    <source>
        <strain evidence="5 6">JCM 12603</strain>
    </source>
</reference>
<dbReference type="AlphaFoldDB" id="A0A6N4V7T6"/>
<dbReference type="PANTHER" id="PTHR45947:SF3">
    <property type="entry name" value="SULFOQUINOVOSYL TRANSFERASE SQD2"/>
    <property type="match status" value="1"/>
</dbReference>
<feature type="domain" description="Glycosyltransferase subfamily 4-like N-terminal" evidence="4">
    <location>
        <begin position="15"/>
        <end position="159"/>
    </location>
</feature>
<dbReference type="SUPFAM" id="SSF53756">
    <property type="entry name" value="UDP-Glycosyltransferase/glycogen phosphorylase"/>
    <property type="match status" value="1"/>
</dbReference>
<dbReference type="GO" id="GO:0016787">
    <property type="term" value="F:hydrolase activity"/>
    <property type="evidence" value="ECO:0007669"/>
    <property type="project" value="UniProtKB-KW"/>
</dbReference>
<keyword evidence="2" id="KW-0808">Transferase</keyword>
<proteinExistence type="predicted"/>
<feature type="domain" description="Glycosyl transferase family 1" evidence="3">
    <location>
        <begin position="194"/>
        <end position="355"/>
    </location>
</feature>
<dbReference type="EMBL" id="AP022570">
    <property type="protein sequence ID" value="BBX50945.1"/>
    <property type="molecule type" value="Genomic_DNA"/>
</dbReference>
<dbReference type="InterPro" id="IPR001296">
    <property type="entry name" value="Glyco_trans_1"/>
</dbReference>
<evidence type="ECO:0000313" key="5">
    <source>
        <dbReference type="EMBL" id="BBX50945.1"/>
    </source>
</evidence>
<dbReference type="Proteomes" id="UP000466785">
    <property type="component" value="Chromosome"/>
</dbReference>
<evidence type="ECO:0000259" key="4">
    <source>
        <dbReference type="Pfam" id="PF13439"/>
    </source>
</evidence>
<keyword evidence="5" id="KW-0378">Hydrolase</keyword>
<dbReference type="Gene3D" id="3.40.50.2000">
    <property type="entry name" value="Glycogen Phosphorylase B"/>
    <property type="match status" value="2"/>
</dbReference>
<sequence>MNILMLCKAFPPITGGVETYSEQIAKAYLARGAEVTVITQSLGQCGWGVREYPEGKVALFNTGAGGQGVTALKMLRVVDAVAKVNSFDFIHATTWRPAMIPVALRRDEQIVISAHGRELLIVPRILAPIMWAVFRRANIVVAVSSATLERAKRQTGRKIDTTRWLVAANGLSYASGNSGVESAAEERITLSRPVRFLTLARLVERKNVQGCIRAFQTLKAAGVTDFQYRVAGTGPLARELEEQCEKAGLMEHVRFLGYVESDDVPRLYASSDVFLHPQIDLEDNKDFEGFGLSIADAMSFGCLAIAGNGSGPSDFIEDGKTGLLVDGTNQIQLVNTINAVIKDPEAHVRIASAGKAYVTEVLSWDKHVETIFSALRG</sequence>
<gene>
    <name evidence="5" type="ORF">MPOR_19710</name>
</gene>
<dbReference type="PANTHER" id="PTHR45947">
    <property type="entry name" value="SULFOQUINOVOSYL TRANSFERASE SQD2"/>
    <property type="match status" value="1"/>
</dbReference>
<organism evidence="5 6">
    <name type="scientific">Mycolicibacterium poriferae</name>
    <dbReference type="NCBI Taxonomy" id="39694"/>
    <lineage>
        <taxon>Bacteria</taxon>
        <taxon>Bacillati</taxon>
        <taxon>Actinomycetota</taxon>
        <taxon>Actinomycetes</taxon>
        <taxon>Mycobacteriales</taxon>
        <taxon>Mycobacteriaceae</taxon>
        <taxon>Mycolicibacterium</taxon>
    </lineage>
</organism>
<dbReference type="KEGG" id="mpof:MPOR_19710"/>
<dbReference type="Pfam" id="PF13439">
    <property type="entry name" value="Glyco_transf_4"/>
    <property type="match status" value="1"/>
</dbReference>
<dbReference type="InterPro" id="IPR050194">
    <property type="entry name" value="Glycosyltransferase_grp1"/>
</dbReference>
<evidence type="ECO:0000313" key="6">
    <source>
        <dbReference type="Proteomes" id="UP000466785"/>
    </source>
</evidence>
<accession>A0A6N4V7T6</accession>
<evidence type="ECO:0000256" key="1">
    <source>
        <dbReference type="ARBA" id="ARBA00022676"/>
    </source>
</evidence>
<evidence type="ECO:0000256" key="2">
    <source>
        <dbReference type="ARBA" id="ARBA00022679"/>
    </source>
</evidence>
<protein>
    <submittedName>
        <fullName evidence="5">Glycoside hydrolase</fullName>
    </submittedName>
</protein>
<keyword evidence="1" id="KW-0328">Glycosyltransferase</keyword>
<keyword evidence="6" id="KW-1185">Reference proteome</keyword>
<dbReference type="CDD" id="cd03801">
    <property type="entry name" value="GT4_PimA-like"/>
    <property type="match status" value="1"/>
</dbReference>